<accession>A0A097QRX0</accession>
<dbReference type="Proteomes" id="UP000029980">
    <property type="component" value="Chromosome"/>
</dbReference>
<dbReference type="GeneID" id="25152227"/>
<dbReference type="KEGG" id="teu:TEU_02115"/>
<gene>
    <name evidence="1" type="ORF">TEU_02115</name>
</gene>
<name>A0A097QRX0_9EURY</name>
<sequence length="242" mass="28103">MITWYFDVEYLRKKLENMDYPEGLPLQNKKEPLRLHALSKLFRLPPGRYSLKIMGHEVLADDSNETLVFLSVPQNSFLVSIYLRGALEKFNREIVTKDWFVGFLRKWIYPSEIKRIPDPRLKEVPIEELRRKYLLECPDIGEPVFDATLGKSLNPVVFKLRGETVLVCSETYFAEKDGTLNPKRIVMECDAGLLSRAFLKMGVETLNSLEELTQLLPEGPLREPLLAYIGVLKRFRNFIHSL</sequence>
<proteinExistence type="predicted"/>
<reference evidence="1 2" key="1">
    <citation type="journal article" date="2015" name="Int. J. Syst. Evol. Microbiol.">
        <title>Thermococcus eurythermalis sp. nov., a conditional piezophilic hyperthermophilic archaeon with a wide temperature range isolated from an oil-immersed chimney in the Guaymas Basin.</title>
        <authorList>
            <person name="Zhao W."/>
            <person name="Zeng X."/>
            <person name="Xiao X."/>
        </authorList>
    </citation>
    <scope>NUCLEOTIDE SEQUENCE [LARGE SCALE GENOMIC DNA]</scope>
    <source>
        <strain evidence="1 2">A501</strain>
    </source>
</reference>
<protein>
    <submittedName>
        <fullName evidence="1">Uncharacterized protein</fullName>
    </submittedName>
</protein>
<keyword evidence="2" id="KW-1185">Reference proteome</keyword>
<dbReference type="AlphaFoldDB" id="A0A097QRX0"/>
<evidence type="ECO:0000313" key="1">
    <source>
        <dbReference type="EMBL" id="AIU69231.1"/>
    </source>
</evidence>
<dbReference type="RefSeq" id="WP_144244793.1">
    <property type="nucleotide sequence ID" value="NZ_CP008887.1"/>
</dbReference>
<evidence type="ECO:0000313" key="2">
    <source>
        <dbReference type="Proteomes" id="UP000029980"/>
    </source>
</evidence>
<organism evidence="1 2">
    <name type="scientific">Thermococcus eurythermalis</name>
    <dbReference type="NCBI Taxonomy" id="1505907"/>
    <lineage>
        <taxon>Archaea</taxon>
        <taxon>Methanobacteriati</taxon>
        <taxon>Methanobacteriota</taxon>
        <taxon>Thermococci</taxon>
        <taxon>Thermococcales</taxon>
        <taxon>Thermococcaceae</taxon>
        <taxon>Thermococcus</taxon>
    </lineage>
</organism>
<dbReference type="EMBL" id="CP008887">
    <property type="protein sequence ID" value="AIU69231.1"/>
    <property type="molecule type" value="Genomic_DNA"/>
</dbReference>
<dbReference type="OrthoDB" id="88225at2157"/>
<dbReference type="HOGENOM" id="CLU_1140621_0_0_2"/>